<dbReference type="Proteomes" id="UP001432166">
    <property type="component" value="Chromosome"/>
</dbReference>
<proteinExistence type="predicted"/>
<accession>A0ABZ1JVH3</accession>
<evidence type="ECO:0000313" key="3">
    <source>
        <dbReference type="Proteomes" id="UP001432166"/>
    </source>
</evidence>
<protein>
    <submittedName>
        <fullName evidence="2">Uncharacterized protein</fullName>
    </submittedName>
</protein>
<evidence type="ECO:0000313" key="1">
    <source>
        <dbReference type="EMBL" id="WTP46882.1"/>
    </source>
</evidence>
<dbReference type="EMBL" id="CP108133">
    <property type="protein sequence ID" value="WTP46882.1"/>
    <property type="molecule type" value="Genomic_DNA"/>
</dbReference>
<gene>
    <name evidence="1" type="ORF">OG288_00135</name>
    <name evidence="2" type="ORF">OG288_44075</name>
</gene>
<sequence length="161" mass="17766">MTPCHAVEILLTRPADPSELRYVRSSRLAVNADRTRLMAVQRAPSPGTALHLLRRQLGSRLPVDVLSTHYPDRHGQVLLNVALDRTAGRALRRDAAARGQHPGDVLRQHVTISLAREEERRARRLKERLAPLLTEHTPEEVLAGAAALLYGRQGHGSLAAP</sequence>
<keyword evidence="3" id="KW-1185">Reference proteome</keyword>
<dbReference type="EMBL" id="CP108133">
    <property type="protein sequence ID" value="WTP54661.1"/>
    <property type="molecule type" value="Genomic_DNA"/>
</dbReference>
<reference evidence="2" key="1">
    <citation type="submission" date="2022-10" db="EMBL/GenBank/DDBJ databases">
        <title>The complete genomes of actinobacterial strains from the NBC collection.</title>
        <authorList>
            <person name="Joergensen T.S."/>
            <person name="Alvarez Arevalo M."/>
            <person name="Sterndorff E.B."/>
            <person name="Faurdal D."/>
            <person name="Vuksanovic O."/>
            <person name="Mourched A.-S."/>
            <person name="Charusanti P."/>
            <person name="Shaw S."/>
            <person name="Blin K."/>
            <person name="Weber T."/>
        </authorList>
    </citation>
    <scope>NUCLEOTIDE SEQUENCE</scope>
    <source>
        <strain evidence="2">NBC_00189</strain>
    </source>
</reference>
<evidence type="ECO:0000313" key="2">
    <source>
        <dbReference type="EMBL" id="WTP54661.1"/>
    </source>
</evidence>
<organism evidence="2 3">
    <name type="scientific">Streptomyces tauricus</name>
    <dbReference type="NCBI Taxonomy" id="68274"/>
    <lineage>
        <taxon>Bacteria</taxon>
        <taxon>Bacillati</taxon>
        <taxon>Actinomycetota</taxon>
        <taxon>Actinomycetes</taxon>
        <taxon>Kitasatosporales</taxon>
        <taxon>Streptomycetaceae</taxon>
        <taxon>Streptomyces</taxon>
        <taxon>Streptomyces aurantiacus group</taxon>
    </lineage>
</organism>
<dbReference type="RefSeq" id="WP_328936281.1">
    <property type="nucleotide sequence ID" value="NZ_CP108133.1"/>
</dbReference>
<name>A0ABZ1JVH3_9ACTN</name>